<accession>L9W016</accession>
<evidence type="ECO:0000313" key="2">
    <source>
        <dbReference type="EMBL" id="ELY42662.1"/>
    </source>
</evidence>
<evidence type="ECO:0000313" key="3">
    <source>
        <dbReference type="Proteomes" id="UP000011690"/>
    </source>
</evidence>
<feature type="transmembrane region" description="Helical" evidence="1">
    <location>
        <begin position="37"/>
        <end position="58"/>
    </location>
</feature>
<reference evidence="2 3" key="1">
    <citation type="journal article" date="2014" name="PLoS Genet.">
        <title>Phylogenetically driven sequencing of extremely halophilic archaea reveals strategies for static and dynamic osmo-response.</title>
        <authorList>
            <person name="Becker E.A."/>
            <person name="Seitzer P.M."/>
            <person name="Tritt A."/>
            <person name="Larsen D."/>
            <person name="Krusor M."/>
            <person name="Yao A.I."/>
            <person name="Wu D."/>
            <person name="Madern D."/>
            <person name="Eisen J.A."/>
            <person name="Darling A.E."/>
            <person name="Facciotti M.T."/>
        </authorList>
    </citation>
    <scope>NUCLEOTIDE SEQUENCE [LARGE SCALE GENOMIC DNA]</scope>
    <source>
        <strain evidence="2 3">JCM 10635</strain>
    </source>
</reference>
<evidence type="ECO:0000256" key="1">
    <source>
        <dbReference type="SAM" id="Phobius"/>
    </source>
</evidence>
<dbReference type="Pfam" id="PF24363">
    <property type="entry name" value="DUF7519"/>
    <property type="match status" value="1"/>
</dbReference>
<feature type="transmembrane region" description="Helical" evidence="1">
    <location>
        <begin position="267"/>
        <end position="290"/>
    </location>
</feature>
<dbReference type="GO" id="GO:0016740">
    <property type="term" value="F:transferase activity"/>
    <property type="evidence" value="ECO:0007669"/>
    <property type="project" value="UniProtKB-KW"/>
</dbReference>
<feature type="transmembrane region" description="Helical" evidence="1">
    <location>
        <begin position="96"/>
        <end position="118"/>
    </location>
</feature>
<feature type="transmembrane region" description="Helical" evidence="1">
    <location>
        <begin position="411"/>
        <end position="432"/>
    </location>
</feature>
<organism evidence="2 3">
    <name type="scientific">Natronorubrum bangense JCM 10635</name>
    <dbReference type="NCBI Taxonomy" id="1227500"/>
    <lineage>
        <taxon>Archaea</taxon>
        <taxon>Methanobacteriati</taxon>
        <taxon>Methanobacteriota</taxon>
        <taxon>Stenosarchaea group</taxon>
        <taxon>Halobacteria</taxon>
        <taxon>Halobacteriales</taxon>
        <taxon>Natrialbaceae</taxon>
        <taxon>Natronorubrum</taxon>
    </lineage>
</organism>
<dbReference type="STRING" id="1227500.C494_20208"/>
<keyword evidence="1" id="KW-0812">Transmembrane</keyword>
<keyword evidence="1" id="KW-1133">Transmembrane helix</keyword>
<dbReference type="InterPro" id="IPR055941">
    <property type="entry name" value="DUF7519"/>
</dbReference>
<dbReference type="EMBL" id="AOHY01000059">
    <property type="protein sequence ID" value="ELY42662.1"/>
    <property type="molecule type" value="Genomic_DNA"/>
</dbReference>
<feature type="transmembrane region" description="Helical" evidence="1">
    <location>
        <begin position="188"/>
        <end position="209"/>
    </location>
</feature>
<keyword evidence="1" id="KW-0472">Membrane</keyword>
<sequence length="465" mass="46833">MGLSVGVTSSAVSGLIIGAVLATAIAAVDHDRLRGPLIGGGVLLIVTATAIGLPAHLVRTGEQISAAIVIAGILVGLGIARFRIDAVGNGAVSRAIAWVARVGILLGVVALLVSIVALDVGELAESAVVGGSFEPLITPTTGSEGVLGFVVLSWLTLGSLWLVAAVLPPEDIFDSPQRDHYQRVVSGFVRIVTLVLGGSGIAIVVAFVLGTEMGLEPQVIGTAIDTLVGSSDIRAVLLRILVGAVVLTVLIRLLRSAGPAVVYGRPAWLPSGLVITTLLLVSTVAGASLLNEGIRSLEFVSGHRVDGMTALVGQTGIGTFVVFFGVLAVGGTLLILPLLSGLGILPTYTAGPRLALLGLITAGIAGAAADAPSPVVFGTVVGAIIAWDVAEHGAELTADVGRTPAHREGELIHAGGALLTGGGVMIGLIAVNEFLFNVQIGEDGALTVVGLAVIAIVILAVLFRN</sequence>
<dbReference type="Proteomes" id="UP000011690">
    <property type="component" value="Unassembled WGS sequence"/>
</dbReference>
<comment type="caution">
    <text evidence="2">The sequence shown here is derived from an EMBL/GenBank/DDBJ whole genome shotgun (WGS) entry which is preliminary data.</text>
</comment>
<feature type="transmembrane region" description="Helical" evidence="1">
    <location>
        <begin position="236"/>
        <end position="255"/>
    </location>
</feature>
<dbReference type="AlphaFoldDB" id="L9W016"/>
<dbReference type="PATRIC" id="fig|1227500.6.peg.4082"/>
<proteinExistence type="predicted"/>
<feature type="transmembrane region" description="Helical" evidence="1">
    <location>
        <begin position="444"/>
        <end position="463"/>
    </location>
</feature>
<feature type="transmembrane region" description="Helical" evidence="1">
    <location>
        <begin position="146"/>
        <end position="167"/>
    </location>
</feature>
<keyword evidence="3" id="KW-1185">Reference proteome</keyword>
<name>L9W016_9EURY</name>
<feature type="transmembrane region" description="Helical" evidence="1">
    <location>
        <begin position="6"/>
        <end position="28"/>
    </location>
</feature>
<feature type="transmembrane region" description="Helical" evidence="1">
    <location>
        <begin position="64"/>
        <end position="84"/>
    </location>
</feature>
<keyword evidence="2" id="KW-0808">Transferase</keyword>
<gene>
    <name evidence="2" type="ORF">C494_20208</name>
</gene>
<feature type="transmembrane region" description="Helical" evidence="1">
    <location>
        <begin position="310"/>
        <end position="339"/>
    </location>
</feature>
<protein>
    <submittedName>
        <fullName evidence="2">Glycosyl transferase</fullName>
    </submittedName>
</protein>